<dbReference type="InterPro" id="IPR000571">
    <property type="entry name" value="Znf_CCCH"/>
</dbReference>
<evidence type="ECO:0000256" key="2">
    <source>
        <dbReference type="ARBA" id="ARBA00022490"/>
    </source>
</evidence>
<dbReference type="InterPro" id="IPR011009">
    <property type="entry name" value="Kinase-like_dom_sf"/>
</dbReference>
<evidence type="ECO:0000313" key="14">
    <source>
        <dbReference type="EMBL" id="KAF1986396.1"/>
    </source>
</evidence>
<keyword evidence="15" id="KW-1185">Reference proteome</keyword>
<comment type="domain">
    <text evidence="10">The pseudokinase domain, the coiled-coil (CC), and C-terminal knob domain (CK) form a structural unit (PKC) that forms an extensive high-affinity interaction surface for PAN2.</text>
</comment>
<name>A0A6G1GZK3_9PEZI</name>
<feature type="binding site" evidence="10">
    <location>
        <begin position="347"/>
        <end position="354"/>
    </location>
    <ligand>
        <name>ATP</name>
        <dbReference type="ChEBI" id="CHEBI:30616"/>
    </ligand>
</feature>
<evidence type="ECO:0000256" key="7">
    <source>
        <dbReference type="ARBA" id="ARBA00022833"/>
    </source>
</evidence>
<dbReference type="HAMAP" id="MF_03181">
    <property type="entry name" value="PAN3"/>
    <property type="match status" value="1"/>
</dbReference>
<dbReference type="Gene3D" id="1.10.510.10">
    <property type="entry name" value="Transferase(Phosphotransferase) domain 1"/>
    <property type="match status" value="1"/>
</dbReference>
<protein>
    <recommendedName>
        <fullName evidence="10">PAN2-PAN3 deadenylation complex subunit PAN3</fullName>
    </recommendedName>
    <alternativeName>
        <fullName evidence="10">PAB1P-dependent poly(A)-specific ribonuclease</fullName>
    </alternativeName>
    <alternativeName>
        <fullName evidence="10">Poly(A)-nuclease deadenylation complex subunit 3</fullName>
        <shortName evidence="10">PAN deadenylation complex subunit 3</shortName>
    </alternativeName>
</protein>
<feature type="region of interest" description="Disordered" evidence="12">
    <location>
        <begin position="1"/>
        <end position="29"/>
    </location>
</feature>
<evidence type="ECO:0000256" key="4">
    <source>
        <dbReference type="ARBA" id="ARBA00022723"/>
    </source>
</evidence>
<dbReference type="GO" id="GO:0031251">
    <property type="term" value="C:PAN complex"/>
    <property type="evidence" value="ECO:0007669"/>
    <property type="project" value="UniProtKB-UniRule"/>
</dbReference>
<comment type="similarity">
    <text evidence="10">Belongs to the protein kinase superfamily. PAN3 family.</text>
</comment>
<dbReference type="GO" id="GO:0006397">
    <property type="term" value="P:mRNA processing"/>
    <property type="evidence" value="ECO:0007669"/>
    <property type="project" value="UniProtKB-KW"/>
</dbReference>
<feature type="binding site" evidence="10">
    <location>
        <position position="298"/>
    </location>
    <ligand>
        <name>ATP</name>
        <dbReference type="ChEBI" id="CHEBI:30616"/>
    </ligand>
</feature>
<comment type="domain">
    <text evidence="10">The N-terminal zinc finger binds to poly(A) RNA.</text>
</comment>
<comment type="function">
    <text evidence="10">Regulatory subunit of the poly(A)-nuclease (PAN) deadenylation complex, one of two cytoplasmic mRNA deadenylases involved in mRNA turnover. PAN specifically shortens poly(A) tails of RNA and the activity is stimulated by poly(A)-binding protein PAB1. PAN deadenylation is followed by rapid degradation of the shortened mRNA tails by the CCR4-NOT complex. Deadenylated mRNAs are then degraded by two alternative mechanisms, namely exosome-mediated 3'-5' exonucleolytic degradation, or deadenlyation-dependent mRNA decaping and subsequent 5'-3' exonucleolytic degradation by XRN1. May also be involved in post-transcriptional maturation of mRNA poly(A) tails. PAN3 acts as a positive regulator for PAN activity, recruiting the catalytic subunit PAN2 to mRNA via its interaction with RNA and with PAB1.</text>
</comment>
<dbReference type="PANTHER" id="PTHR12272:SF11">
    <property type="entry name" value="PAN2-PAN3 DEADENYLATION COMPLEX SUBUNIT PAN3"/>
    <property type="match status" value="1"/>
</dbReference>
<evidence type="ECO:0000256" key="5">
    <source>
        <dbReference type="ARBA" id="ARBA00022741"/>
    </source>
</evidence>
<evidence type="ECO:0000256" key="11">
    <source>
        <dbReference type="PROSITE-ProRule" id="PRU00723"/>
    </source>
</evidence>
<dbReference type="Gene3D" id="6.10.250.3160">
    <property type="match status" value="1"/>
</dbReference>
<keyword evidence="8 10" id="KW-0067">ATP-binding</keyword>
<dbReference type="FunFam" id="1.10.510.10:FF:000520">
    <property type="entry name" value="PAN2-PAN3 deadenylation complex subunit PAN3"/>
    <property type="match status" value="1"/>
</dbReference>
<dbReference type="Gene3D" id="1.10.287.3700">
    <property type="match status" value="1"/>
</dbReference>
<comment type="caution">
    <text evidence="10">Lacks conserved residue(s) required for the propagation of feature annotation.</text>
</comment>
<evidence type="ECO:0000259" key="13">
    <source>
        <dbReference type="PROSITE" id="PS50103"/>
    </source>
</evidence>
<organism evidence="14 15">
    <name type="scientific">Aulographum hederae CBS 113979</name>
    <dbReference type="NCBI Taxonomy" id="1176131"/>
    <lineage>
        <taxon>Eukaryota</taxon>
        <taxon>Fungi</taxon>
        <taxon>Dikarya</taxon>
        <taxon>Ascomycota</taxon>
        <taxon>Pezizomycotina</taxon>
        <taxon>Dothideomycetes</taxon>
        <taxon>Pleosporomycetidae</taxon>
        <taxon>Aulographales</taxon>
        <taxon>Aulographaceae</taxon>
    </lineage>
</organism>
<reference evidence="14" key="1">
    <citation type="journal article" date="2020" name="Stud. Mycol.">
        <title>101 Dothideomycetes genomes: a test case for predicting lifestyles and emergence of pathogens.</title>
        <authorList>
            <person name="Haridas S."/>
            <person name="Albert R."/>
            <person name="Binder M."/>
            <person name="Bloem J."/>
            <person name="Labutti K."/>
            <person name="Salamov A."/>
            <person name="Andreopoulos B."/>
            <person name="Baker S."/>
            <person name="Barry K."/>
            <person name="Bills G."/>
            <person name="Bluhm B."/>
            <person name="Cannon C."/>
            <person name="Castanera R."/>
            <person name="Culley D."/>
            <person name="Daum C."/>
            <person name="Ezra D."/>
            <person name="Gonzalez J."/>
            <person name="Henrissat B."/>
            <person name="Kuo A."/>
            <person name="Liang C."/>
            <person name="Lipzen A."/>
            <person name="Lutzoni F."/>
            <person name="Magnuson J."/>
            <person name="Mondo S."/>
            <person name="Nolan M."/>
            <person name="Ohm R."/>
            <person name="Pangilinan J."/>
            <person name="Park H.-J."/>
            <person name="Ramirez L."/>
            <person name="Alfaro M."/>
            <person name="Sun H."/>
            <person name="Tritt A."/>
            <person name="Yoshinaga Y."/>
            <person name="Zwiers L.-H."/>
            <person name="Turgeon B."/>
            <person name="Goodwin S."/>
            <person name="Spatafora J."/>
            <person name="Crous P."/>
            <person name="Grigoriev I."/>
        </authorList>
    </citation>
    <scope>NUCLEOTIDE SEQUENCE</scope>
    <source>
        <strain evidence="14">CBS 113979</strain>
    </source>
</reference>
<evidence type="ECO:0000256" key="1">
    <source>
        <dbReference type="ARBA" id="ARBA00004496"/>
    </source>
</evidence>
<keyword evidence="6 11" id="KW-0863">Zinc-finger</keyword>
<dbReference type="PROSITE" id="PS50103">
    <property type="entry name" value="ZF_C3H1"/>
    <property type="match status" value="1"/>
</dbReference>
<feature type="domain" description="C3H1-type" evidence="13">
    <location>
        <begin position="26"/>
        <end position="55"/>
    </location>
</feature>
<gene>
    <name evidence="10" type="primary">PAN3</name>
    <name evidence="14" type="ORF">K402DRAFT_393874</name>
</gene>
<evidence type="ECO:0000256" key="3">
    <source>
        <dbReference type="ARBA" id="ARBA00022664"/>
    </source>
</evidence>
<dbReference type="GO" id="GO:0000289">
    <property type="term" value="P:nuclear-transcribed mRNA poly(A) tail shortening"/>
    <property type="evidence" value="ECO:0007669"/>
    <property type="project" value="UniProtKB-UniRule"/>
</dbReference>
<dbReference type="InterPro" id="IPR030844">
    <property type="entry name" value="PAN3"/>
</dbReference>
<keyword evidence="5 10" id="KW-0547">Nucleotide-binding</keyword>
<keyword evidence="2 10" id="KW-0963">Cytoplasm</keyword>
<dbReference type="InterPro" id="IPR041332">
    <property type="entry name" value="Pan3_CK"/>
</dbReference>
<dbReference type="GO" id="GO:0000932">
    <property type="term" value="C:P-body"/>
    <property type="evidence" value="ECO:0007669"/>
    <property type="project" value="TreeGrafter"/>
</dbReference>
<evidence type="ECO:0000256" key="12">
    <source>
        <dbReference type="SAM" id="MobiDB-lite"/>
    </source>
</evidence>
<feature type="region of interest" description="Knob domain" evidence="10">
    <location>
        <begin position="566"/>
        <end position="669"/>
    </location>
</feature>
<evidence type="ECO:0000313" key="15">
    <source>
        <dbReference type="Proteomes" id="UP000800041"/>
    </source>
</evidence>
<dbReference type="OrthoDB" id="204958at2759"/>
<dbReference type="Gene3D" id="1.20.5.5160">
    <property type="match status" value="1"/>
</dbReference>
<dbReference type="GO" id="GO:0005524">
    <property type="term" value="F:ATP binding"/>
    <property type="evidence" value="ECO:0007669"/>
    <property type="project" value="UniProtKB-UniRule"/>
</dbReference>
<comment type="subunit">
    <text evidence="10">Homodimer. Forms a heterotrimer with a catalytic subunit PAN2 to form the poly(A)-nuclease (PAN) deadenylation complex. Interacts (via PAM-2 motif) with poly(A)-binding protein PAB1 (via PABC domain), conferring substrate specificity of the enzyme complex.</text>
</comment>
<comment type="domain">
    <text evidence="10">Contains a pseudokinase domain. The protein kinase domain is predicted to be catalytically inactive because some of the residues important for catalytic activity are substituted and it lacks the equivalent of the binding site for a peptide substrate. However, it has retained an ATP-binding site and ATP-binding is required for mRNA degradation, stimulating the activity of the PAN2 nuclease in vitro. The nucleotide-binding site is juxtaposed to the RNase active site of PAN2 in the complex and may actually bind nucleosides of a poly(A) RNA rather than ATP, feeding the poly(A)-tail to the active site of the deadenylase and thus increasing the efficiency with which this distributive enzyme degrades oligo(A) RNAs.</text>
</comment>
<feature type="binding site" evidence="10">
    <location>
        <begin position="413"/>
        <end position="414"/>
    </location>
    <ligand>
        <name>ATP</name>
        <dbReference type="ChEBI" id="CHEBI:30616"/>
    </ligand>
</feature>
<dbReference type="AlphaFoldDB" id="A0A6G1GZK3"/>
<dbReference type="EMBL" id="ML977157">
    <property type="protein sequence ID" value="KAF1986396.1"/>
    <property type="molecule type" value="Genomic_DNA"/>
</dbReference>
<comment type="subcellular location">
    <subcellularLocation>
        <location evidence="1 10">Cytoplasm</location>
    </subcellularLocation>
</comment>
<evidence type="ECO:0000256" key="9">
    <source>
        <dbReference type="ARBA" id="ARBA00023054"/>
    </source>
</evidence>
<keyword evidence="4 11" id="KW-0479">Metal-binding</keyword>
<keyword evidence="3 10" id="KW-0507">mRNA processing</keyword>
<sequence length="669" mass="73949">MATPIGQGAGDARRAVSSPRPKGRENAKNTQCRNVSIYGYCRYENEGCSYNHDRPSIPQLQPPPGQRFNVDSPSFTPLQTAPNGFSSSSRGSTISPKAANAAVFTPKTNKAPTLAPPIQVKDTSSQWATHDFPEFIPQGYDQSHVVDQNMGVNPYDPFTIPAAVSSLSVQNQSSQVNPYAQDTSSMGSAAFYQNNENYAQPLQYHLYNPLGPHRENLLAYQRTAHDFFLADDLREDLTRKAAASRQTLPNSSLPPQVDYFHSLVPLDTNPNKNATLFGYPSWVYKAVSSKDGFTYTLRRLEGYRLTDEKAIREVQPWKRIRNAGVVTVHDAFTTRAFGDSSLIFVLDYHPLSKTLAEQHFQYAGNPVGNPRFAANARPAHVPEQVIWGYIVQLASALKAIHAQNIAARLIHSSKVIITSKSRIRLNACAILDVVQHDTPRTMTDLQQDDLIQLGKLILCLASNSASAVATLQKSVDNITRLYTQRLKDCVIWLLSPPPAPSTPQSPTGSSMQIPTKDIDTFLTAIAPQLVSSLDSALHAEDALLSSLSRELENSRLFRLSAKLQTILERDSYEHNAQWSETGERYILKLFRDYVFHQVDAQGKPVAELGHVVGALNKLDTGTEEKICLVSRDEQSVFVVSYREVRRAIEGAWADLMKGAGSIGGAQGRR</sequence>
<keyword evidence="9 10" id="KW-0175">Coiled coil</keyword>
<feature type="zinc finger region" description="C3H1-type" evidence="11">
    <location>
        <begin position="26"/>
        <end position="55"/>
    </location>
</feature>
<feature type="coiled-coil region" evidence="10">
    <location>
        <begin position="527"/>
        <end position="565"/>
    </location>
</feature>
<dbReference type="GO" id="GO:0008143">
    <property type="term" value="F:poly(A) binding"/>
    <property type="evidence" value="ECO:0007669"/>
    <property type="project" value="TreeGrafter"/>
</dbReference>
<proteinExistence type="inferred from homology"/>
<dbReference type="Proteomes" id="UP000800041">
    <property type="component" value="Unassembled WGS sequence"/>
</dbReference>
<evidence type="ECO:0000256" key="10">
    <source>
        <dbReference type="HAMAP-Rule" id="MF_03181"/>
    </source>
</evidence>
<evidence type="ECO:0000256" key="8">
    <source>
        <dbReference type="ARBA" id="ARBA00022840"/>
    </source>
</evidence>
<dbReference type="PANTHER" id="PTHR12272">
    <property type="entry name" value="DEADENYLATION COMPLEX SUBUNIT PAN3"/>
    <property type="match status" value="1"/>
</dbReference>
<dbReference type="Pfam" id="PF18101">
    <property type="entry name" value="Pan3_CK"/>
    <property type="match status" value="1"/>
</dbReference>
<dbReference type="GO" id="GO:0008270">
    <property type="term" value="F:zinc ion binding"/>
    <property type="evidence" value="ECO:0007669"/>
    <property type="project" value="UniProtKB-KW"/>
</dbReference>
<dbReference type="FunFam" id="1.10.287.3700:FF:000001">
    <property type="entry name" value="PAN2-PAN3 deadenylation complex subunit PAN3"/>
    <property type="match status" value="1"/>
</dbReference>
<dbReference type="Pfam" id="PF25586">
    <property type="entry name" value="zf-CCCH_PAN3"/>
    <property type="match status" value="1"/>
</dbReference>
<keyword evidence="7 11" id="KW-0862">Zinc</keyword>
<evidence type="ECO:0000256" key="6">
    <source>
        <dbReference type="ARBA" id="ARBA00022771"/>
    </source>
</evidence>
<dbReference type="SUPFAM" id="SSF56112">
    <property type="entry name" value="Protein kinase-like (PK-like)"/>
    <property type="match status" value="1"/>
</dbReference>
<accession>A0A6G1GZK3</accession>